<comment type="caution">
    <text evidence="4">The sequence shown here is derived from an EMBL/GenBank/DDBJ whole genome shotgun (WGS) entry which is preliminary data.</text>
</comment>
<reference evidence="4" key="2">
    <citation type="submission" date="2021-04" db="EMBL/GenBank/DDBJ databases">
        <authorList>
            <person name="Gilroy R."/>
        </authorList>
    </citation>
    <scope>NUCLEOTIDE SEQUENCE</scope>
    <source>
        <strain evidence="4">ChiGjej4B4-7305</strain>
    </source>
</reference>
<proteinExistence type="inferred from homology"/>
<dbReference type="GO" id="GO:0016020">
    <property type="term" value="C:membrane"/>
    <property type="evidence" value="ECO:0007669"/>
    <property type="project" value="TreeGrafter"/>
</dbReference>
<organism evidence="4 5">
    <name type="scientific">Candidatus Ruania gallistercoris</name>
    <dbReference type="NCBI Taxonomy" id="2838746"/>
    <lineage>
        <taxon>Bacteria</taxon>
        <taxon>Bacillati</taxon>
        <taxon>Actinomycetota</taxon>
        <taxon>Actinomycetes</taxon>
        <taxon>Micrococcales</taxon>
        <taxon>Ruaniaceae</taxon>
        <taxon>Ruania</taxon>
    </lineage>
</organism>
<dbReference type="PANTHER" id="PTHR44196">
    <property type="entry name" value="DEHYDROGENASE/REDUCTASE SDR FAMILY MEMBER 7B"/>
    <property type="match status" value="1"/>
</dbReference>
<dbReference type="SUPFAM" id="SSF51735">
    <property type="entry name" value="NAD(P)-binding Rossmann-fold domains"/>
    <property type="match status" value="1"/>
</dbReference>
<evidence type="ECO:0000259" key="3">
    <source>
        <dbReference type="SMART" id="SM00822"/>
    </source>
</evidence>
<evidence type="ECO:0000256" key="1">
    <source>
        <dbReference type="ARBA" id="ARBA00006484"/>
    </source>
</evidence>
<dbReference type="InterPro" id="IPR036291">
    <property type="entry name" value="NAD(P)-bd_dom_sf"/>
</dbReference>
<comment type="similarity">
    <text evidence="1">Belongs to the short-chain dehydrogenases/reductases (SDR) family.</text>
</comment>
<dbReference type="SMART" id="SM00822">
    <property type="entry name" value="PKS_KR"/>
    <property type="match status" value="1"/>
</dbReference>
<dbReference type="Gene3D" id="3.40.50.720">
    <property type="entry name" value="NAD(P)-binding Rossmann-like Domain"/>
    <property type="match status" value="1"/>
</dbReference>
<feature type="domain" description="Ketoreductase" evidence="3">
    <location>
        <begin position="7"/>
        <end position="176"/>
    </location>
</feature>
<evidence type="ECO:0000313" key="4">
    <source>
        <dbReference type="EMBL" id="HIZ34687.1"/>
    </source>
</evidence>
<evidence type="ECO:0000313" key="5">
    <source>
        <dbReference type="Proteomes" id="UP000824037"/>
    </source>
</evidence>
<evidence type="ECO:0000256" key="2">
    <source>
        <dbReference type="ARBA" id="ARBA00023002"/>
    </source>
</evidence>
<dbReference type="InterPro" id="IPR057326">
    <property type="entry name" value="KR_dom"/>
</dbReference>
<dbReference type="AlphaFoldDB" id="A0A9D2J398"/>
<sequence length="267" mass="27549">MSTPAARTALVTGASRGIGAHLARSLAAAGLDVALLARDAERLTAVAEEIEALGRRAVVLAADVTDQVAVDAAVNEAEFALGAVDLLVNNAGLVDAEVPLWEADPEEFARVLATNVYGPFLLARAVVPGMLSRGGGRVIDLSSGAGTHDNAQASAYNVSKTALFRIGGGLHAAGFDRGLRAFEVAPGVVATDMSTGMQLHADRTDWTPPEAVGEIVVAIAAGELDTLSGCYLRAGTDTVAELRERAAAGQPTGRRLRVTDWEGRGSR</sequence>
<dbReference type="PANTHER" id="PTHR44196:SF1">
    <property type="entry name" value="DEHYDROGENASE_REDUCTASE SDR FAMILY MEMBER 7B"/>
    <property type="match status" value="1"/>
</dbReference>
<protein>
    <submittedName>
        <fullName evidence="4">SDR family oxidoreductase</fullName>
    </submittedName>
</protein>
<dbReference type="PRINTS" id="PR00081">
    <property type="entry name" value="GDHRDH"/>
</dbReference>
<dbReference type="Proteomes" id="UP000824037">
    <property type="component" value="Unassembled WGS sequence"/>
</dbReference>
<dbReference type="Pfam" id="PF00106">
    <property type="entry name" value="adh_short"/>
    <property type="match status" value="1"/>
</dbReference>
<reference evidence="4" key="1">
    <citation type="journal article" date="2021" name="PeerJ">
        <title>Extensive microbial diversity within the chicken gut microbiome revealed by metagenomics and culture.</title>
        <authorList>
            <person name="Gilroy R."/>
            <person name="Ravi A."/>
            <person name="Getino M."/>
            <person name="Pursley I."/>
            <person name="Horton D.L."/>
            <person name="Alikhan N.F."/>
            <person name="Baker D."/>
            <person name="Gharbi K."/>
            <person name="Hall N."/>
            <person name="Watson M."/>
            <person name="Adriaenssens E.M."/>
            <person name="Foster-Nyarko E."/>
            <person name="Jarju S."/>
            <person name="Secka A."/>
            <person name="Antonio M."/>
            <person name="Oren A."/>
            <person name="Chaudhuri R.R."/>
            <person name="La Ragione R."/>
            <person name="Hildebrand F."/>
            <person name="Pallen M.J."/>
        </authorList>
    </citation>
    <scope>NUCLEOTIDE SEQUENCE</scope>
    <source>
        <strain evidence="4">ChiGjej4B4-7305</strain>
    </source>
</reference>
<dbReference type="InterPro" id="IPR020904">
    <property type="entry name" value="Sc_DH/Rdtase_CS"/>
</dbReference>
<dbReference type="InterPro" id="IPR002347">
    <property type="entry name" value="SDR_fam"/>
</dbReference>
<name>A0A9D2J398_9MICO</name>
<gene>
    <name evidence="4" type="ORF">H9815_02825</name>
</gene>
<dbReference type="PROSITE" id="PS00061">
    <property type="entry name" value="ADH_SHORT"/>
    <property type="match status" value="1"/>
</dbReference>
<accession>A0A9D2J398</accession>
<dbReference type="EMBL" id="DXBY01000050">
    <property type="protein sequence ID" value="HIZ34687.1"/>
    <property type="molecule type" value="Genomic_DNA"/>
</dbReference>
<keyword evidence="2" id="KW-0560">Oxidoreductase</keyword>
<dbReference type="GO" id="GO:0016491">
    <property type="term" value="F:oxidoreductase activity"/>
    <property type="evidence" value="ECO:0007669"/>
    <property type="project" value="UniProtKB-KW"/>
</dbReference>
<dbReference type="CDD" id="cd05233">
    <property type="entry name" value="SDR_c"/>
    <property type="match status" value="1"/>
</dbReference>